<evidence type="ECO:0000256" key="4">
    <source>
        <dbReference type="ARBA" id="ARBA00047899"/>
    </source>
</evidence>
<comment type="caution">
    <text evidence="9">The sequence shown here is derived from an EMBL/GenBank/DDBJ whole genome shotgun (WGS) entry which is preliminary data.</text>
</comment>
<dbReference type="PROSITE" id="PS50006">
    <property type="entry name" value="FHA_DOMAIN"/>
    <property type="match status" value="1"/>
</dbReference>
<evidence type="ECO:0000256" key="5">
    <source>
        <dbReference type="ARBA" id="ARBA00048679"/>
    </source>
</evidence>
<dbReference type="InterPro" id="IPR008984">
    <property type="entry name" value="SMAD_FHA_dom_sf"/>
</dbReference>
<dbReference type="CDD" id="cd14014">
    <property type="entry name" value="STKc_PknB_like"/>
    <property type="match status" value="1"/>
</dbReference>
<dbReference type="SUPFAM" id="SSF49879">
    <property type="entry name" value="SMAD/FHA domain"/>
    <property type="match status" value="1"/>
</dbReference>
<dbReference type="Proteomes" id="UP000613208">
    <property type="component" value="Unassembled WGS sequence"/>
</dbReference>
<evidence type="ECO:0000256" key="1">
    <source>
        <dbReference type="ARBA" id="ARBA00012513"/>
    </source>
</evidence>
<evidence type="ECO:0000256" key="2">
    <source>
        <dbReference type="ARBA" id="ARBA00022527"/>
    </source>
</evidence>
<keyword evidence="10" id="KW-1185">Reference proteome</keyword>
<gene>
    <name evidence="9" type="ORF">ANBU17_08850</name>
</gene>
<comment type="catalytic activity">
    <reaction evidence="5">
        <text>L-seryl-[protein] + ATP = O-phospho-L-seryl-[protein] + ADP + H(+)</text>
        <dbReference type="Rhea" id="RHEA:17989"/>
        <dbReference type="Rhea" id="RHEA-COMP:9863"/>
        <dbReference type="Rhea" id="RHEA-COMP:11604"/>
        <dbReference type="ChEBI" id="CHEBI:15378"/>
        <dbReference type="ChEBI" id="CHEBI:29999"/>
        <dbReference type="ChEBI" id="CHEBI:30616"/>
        <dbReference type="ChEBI" id="CHEBI:83421"/>
        <dbReference type="ChEBI" id="CHEBI:456216"/>
        <dbReference type="EC" id="2.7.11.1"/>
    </reaction>
</comment>
<dbReference type="PROSITE" id="PS00107">
    <property type="entry name" value="PROTEIN_KINASE_ATP"/>
    <property type="match status" value="1"/>
</dbReference>
<keyword evidence="6" id="KW-0547">Nucleotide-binding</keyword>
<protein>
    <recommendedName>
        <fullName evidence="1">non-specific serine/threonine protein kinase</fullName>
        <ecNumber evidence="1">2.7.11.1</ecNumber>
    </recommendedName>
</protein>
<evidence type="ECO:0000313" key="9">
    <source>
        <dbReference type="EMBL" id="GFO84538.1"/>
    </source>
</evidence>
<dbReference type="SMART" id="SM00240">
    <property type="entry name" value="FHA"/>
    <property type="match status" value="1"/>
</dbReference>
<accession>A0A916Q512</accession>
<feature type="domain" description="Protein kinase" evidence="8">
    <location>
        <begin position="19"/>
        <end position="292"/>
    </location>
</feature>
<dbReference type="PANTHER" id="PTHR44167:SF24">
    <property type="entry name" value="SERINE_THREONINE-PROTEIN KINASE CHK2"/>
    <property type="match status" value="1"/>
</dbReference>
<name>A0A916Q512_9FIRM</name>
<keyword evidence="6" id="KW-0067">ATP-binding</keyword>
<keyword evidence="3" id="KW-0808">Transferase</keyword>
<dbReference type="Gene3D" id="3.30.200.20">
    <property type="entry name" value="Phosphorylase Kinase, domain 1"/>
    <property type="match status" value="1"/>
</dbReference>
<organism evidence="9 10">
    <name type="scientific">Anaerostipes butyraticus</name>
    <dbReference type="NCBI Taxonomy" id="645466"/>
    <lineage>
        <taxon>Bacteria</taxon>
        <taxon>Bacillati</taxon>
        <taxon>Bacillota</taxon>
        <taxon>Clostridia</taxon>
        <taxon>Lachnospirales</taxon>
        <taxon>Lachnospiraceae</taxon>
        <taxon>Anaerostipes</taxon>
    </lineage>
</organism>
<dbReference type="InterPro" id="IPR017441">
    <property type="entry name" value="Protein_kinase_ATP_BS"/>
</dbReference>
<dbReference type="InterPro" id="IPR008266">
    <property type="entry name" value="Tyr_kinase_AS"/>
</dbReference>
<dbReference type="SUPFAM" id="SSF56112">
    <property type="entry name" value="Protein kinase-like (PK-like)"/>
    <property type="match status" value="1"/>
</dbReference>
<evidence type="ECO:0000259" key="8">
    <source>
        <dbReference type="PROSITE" id="PS50011"/>
    </source>
</evidence>
<dbReference type="CDD" id="cd00060">
    <property type="entry name" value="FHA"/>
    <property type="match status" value="1"/>
</dbReference>
<keyword evidence="2" id="KW-0723">Serine/threonine-protein kinase</keyword>
<proteinExistence type="predicted"/>
<dbReference type="PANTHER" id="PTHR44167">
    <property type="entry name" value="OVARIAN-SPECIFIC SERINE/THREONINE-PROTEIN KINASE LOK-RELATED"/>
    <property type="match status" value="1"/>
</dbReference>
<dbReference type="EMBL" id="BLYI01000024">
    <property type="protein sequence ID" value="GFO84538.1"/>
    <property type="molecule type" value="Genomic_DNA"/>
</dbReference>
<dbReference type="GO" id="GO:0005524">
    <property type="term" value="F:ATP binding"/>
    <property type="evidence" value="ECO:0007669"/>
    <property type="project" value="UniProtKB-UniRule"/>
</dbReference>
<comment type="catalytic activity">
    <reaction evidence="4">
        <text>L-threonyl-[protein] + ATP = O-phospho-L-threonyl-[protein] + ADP + H(+)</text>
        <dbReference type="Rhea" id="RHEA:46608"/>
        <dbReference type="Rhea" id="RHEA-COMP:11060"/>
        <dbReference type="Rhea" id="RHEA-COMP:11605"/>
        <dbReference type="ChEBI" id="CHEBI:15378"/>
        <dbReference type="ChEBI" id="CHEBI:30013"/>
        <dbReference type="ChEBI" id="CHEBI:30616"/>
        <dbReference type="ChEBI" id="CHEBI:61977"/>
        <dbReference type="ChEBI" id="CHEBI:456216"/>
        <dbReference type="EC" id="2.7.11.1"/>
    </reaction>
</comment>
<dbReference type="InterPro" id="IPR011009">
    <property type="entry name" value="Kinase-like_dom_sf"/>
</dbReference>
<dbReference type="InterPro" id="IPR000719">
    <property type="entry name" value="Prot_kinase_dom"/>
</dbReference>
<feature type="domain" description="FHA" evidence="7">
    <location>
        <begin position="326"/>
        <end position="378"/>
    </location>
</feature>
<dbReference type="PROSITE" id="PS00109">
    <property type="entry name" value="PROTEIN_KINASE_TYR"/>
    <property type="match status" value="1"/>
</dbReference>
<feature type="binding site" evidence="6">
    <location>
        <position position="48"/>
    </location>
    <ligand>
        <name>ATP</name>
        <dbReference type="ChEBI" id="CHEBI:30616"/>
    </ligand>
</feature>
<evidence type="ECO:0000313" key="10">
    <source>
        <dbReference type="Proteomes" id="UP000613208"/>
    </source>
</evidence>
<dbReference type="Gene3D" id="1.10.510.10">
    <property type="entry name" value="Transferase(Phosphotransferase) domain 1"/>
    <property type="match status" value="1"/>
</dbReference>
<evidence type="ECO:0000256" key="6">
    <source>
        <dbReference type="PROSITE-ProRule" id="PRU10141"/>
    </source>
</evidence>
<evidence type="ECO:0000259" key="7">
    <source>
        <dbReference type="PROSITE" id="PS50006"/>
    </source>
</evidence>
<dbReference type="PROSITE" id="PS50011">
    <property type="entry name" value="PROTEIN_KINASE_DOM"/>
    <property type="match status" value="1"/>
</dbReference>
<dbReference type="RefSeq" id="WP_201310265.1">
    <property type="nucleotide sequence ID" value="NZ_BLYI01000024.1"/>
</dbReference>
<dbReference type="AlphaFoldDB" id="A0A916Q512"/>
<dbReference type="GO" id="GO:0004674">
    <property type="term" value="F:protein serine/threonine kinase activity"/>
    <property type="evidence" value="ECO:0007669"/>
    <property type="project" value="UniProtKB-KW"/>
</dbReference>
<dbReference type="Pfam" id="PF00069">
    <property type="entry name" value="Pkinase"/>
    <property type="match status" value="1"/>
</dbReference>
<reference evidence="9" key="1">
    <citation type="submission" date="2020-06" db="EMBL/GenBank/DDBJ databases">
        <title>Characterization of fructooligosaccharide metabolism and fructooligosaccharide-degrading enzymes in human commensal butyrate producers.</title>
        <authorList>
            <person name="Tanno H."/>
            <person name="Fujii T."/>
            <person name="Hirano K."/>
            <person name="Maeno S."/>
            <person name="Tonozuka T."/>
            <person name="Sakamoto M."/>
            <person name="Ohkuma M."/>
            <person name="Tochio T."/>
            <person name="Endo A."/>
        </authorList>
    </citation>
    <scope>NUCLEOTIDE SEQUENCE</scope>
    <source>
        <strain evidence="9">JCM 17466</strain>
    </source>
</reference>
<dbReference type="InterPro" id="IPR000253">
    <property type="entry name" value="FHA_dom"/>
</dbReference>
<dbReference type="Gene3D" id="2.60.200.20">
    <property type="match status" value="1"/>
</dbReference>
<dbReference type="Pfam" id="PF00498">
    <property type="entry name" value="FHA"/>
    <property type="match status" value="1"/>
</dbReference>
<sequence>MSASEINALPNGIKLQNRYVLERKLGAGGFGITYQAYDILNKIECAIKEYAPRGLVVRDTDGIAIRTTDSRYEKDFRIGKMGFLEEAKMLQRLNYIPEVVCITDYFFGNGTVYFVMEYLDGQDLSHRVRQMGGRIPVDEANRIIYKIGDALSIVHKEAHIFHRDISPGNIILLKDGKIKLIDFGNAKSMGDEHVNDGPIVYKPGFSPPEQYSRTGRQGAFTDVYALASTYYYIVSGRRIPDAMDRMAGETYVKLKNLNLGVNTKISNVIDMALELDEGKRLRTVRELISAFYEKEITVAKNKYPYLEVMQGENKGEIWRIPPNYKVKLGRSSRESNIVADHAPAISKLHCEIYYDGVQNQFRIVDYSTNGTFLNGIRIGRNQMQIAYPGQMFQMGKNICTIKVGVIYE</sequence>
<dbReference type="EC" id="2.7.11.1" evidence="1"/>
<keyword evidence="3" id="KW-0418">Kinase</keyword>
<evidence type="ECO:0000256" key="3">
    <source>
        <dbReference type="ARBA" id="ARBA00022777"/>
    </source>
</evidence>